<organism evidence="2">
    <name type="scientific">freshwater metagenome</name>
    <dbReference type="NCBI Taxonomy" id="449393"/>
    <lineage>
        <taxon>unclassified sequences</taxon>
        <taxon>metagenomes</taxon>
        <taxon>ecological metagenomes</taxon>
    </lineage>
</organism>
<keyword evidence="1" id="KW-1133">Transmembrane helix</keyword>
<keyword evidence="1" id="KW-0812">Transmembrane</keyword>
<accession>A0A6J6C167</accession>
<dbReference type="AlphaFoldDB" id="A0A6J6C167"/>
<keyword evidence="1" id="KW-0472">Membrane</keyword>
<feature type="transmembrane region" description="Helical" evidence="1">
    <location>
        <begin position="12"/>
        <end position="35"/>
    </location>
</feature>
<proteinExistence type="predicted"/>
<name>A0A6J6C167_9ZZZZ</name>
<protein>
    <submittedName>
        <fullName evidence="2">Unannotated protein</fullName>
    </submittedName>
</protein>
<reference evidence="2" key="1">
    <citation type="submission" date="2020-05" db="EMBL/GenBank/DDBJ databases">
        <authorList>
            <person name="Chiriac C."/>
            <person name="Salcher M."/>
            <person name="Ghai R."/>
            <person name="Kavagutti S V."/>
        </authorList>
    </citation>
    <scope>NUCLEOTIDE SEQUENCE</scope>
</reference>
<sequence length="36" mass="3823">MELLPTLMGGELALEMIFSAVPLVLVSFVVAVAVFD</sequence>
<gene>
    <name evidence="2" type="ORF">UFOPK1446_00654</name>
</gene>
<evidence type="ECO:0000313" key="2">
    <source>
        <dbReference type="EMBL" id="CAB4545131.1"/>
    </source>
</evidence>
<evidence type="ECO:0000256" key="1">
    <source>
        <dbReference type="SAM" id="Phobius"/>
    </source>
</evidence>
<dbReference type="EMBL" id="CAEZSO010000117">
    <property type="protein sequence ID" value="CAB4545131.1"/>
    <property type="molecule type" value="Genomic_DNA"/>
</dbReference>